<dbReference type="RefSeq" id="XP_044558825.1">
    <property type="nucleotide sequence ID" value="XM_044710388.1"/>
</dbReference>
<evidence type="ECO:0000313" key="2">
    <source>
        <dbReference type="Proteomes" id="UP000444721"/>
    </source>
</evidence>
<dbReference type="VEuPathDB" id="AmoebaDB:NF0112590"/>
<dbReference type="VEuPathDB" id="AmoebaDB:NfTy_074820"/>
<reference evidence="1 2" key="1">
    <citation type="journal article" date="2019" name="Sci. Rep.">
        <title>Nanopore sequencing improves the draft genome of the human pathogenic amoeba Naegleria fowleri.</title>
        <authorList>
            <person name="Liechti N."/>
            <person name="Schurch N."/>
            <person name="Bruggmann R."/>
            <person name="Wittwer M."/>
        </authorList>
    </citation>
    <scope>NUCLEOTIDE SEQUENCE [LARGE SCALE GENOMIC DNA]</scope>
    <source>
        <strain evidence="1 2">ATCC 30894</strain>
    </source>
</reference>
<dbReference type="GeneID" id="68113940"/>
<comment type="caution">
    <text evidence="1">The sequence shown here is derived from an EMBL/GenBank/DDBJ whole genome shotgun (WGS) entry which is preliminary data.</text>
</comment>
<dbReference type="Proteomes" id="UP000444721">
    <property type="component" value="Unassembled WGS sequence"/>
</dbReference>
<organism evidence="1 2">
    <name type="scientific">Naegleria fowleri</name>
    <name type="common">Brain eating amoeba</name>
    <dbReference type="NCBI Taxonomy" id="5763"/>
    <lineage>
        <taxon>Eukaryota</taxon>
        <taxon>Discoba</taxon>
        <taxon>Heterolobosea</taxon>
        <taxon>Tetramitia</taxon>
        <taxon>Eutetramitia</taxon>
        <taxon>Vahlkampfiidae</taxon>
        <taxon>Naegleria</taxon>
    </lineage>
</organism>
<proteinExistence type="predicted"/>
<dbReference type="EMBL" id="VFQX01000053">
    <property type="protein sequence ID" value="KAF0974112.1"/>
    <property type="molecule type" value="Genomic_DNA"/>
</dbReference>
<keyword evidence="2" id="KW-1185">Reference proteome</keyword>
<evidence type="ECO:0000313" key="1">
    <source>
        <dbReference type="EMBL" id="KAF0974112.1"/>
    </source>
</evidence>
<dbReference type="VEuPathDB" id="AmoebaDB:NF0064680"/>
<sequence>MHLLNEQYIWVLMLCYLKDPFSDRSQYIWKEEFCLTRKLYEPNRIEPLVMMVLLDDQSNHHLHADSTIGIDGDTKNHSNGVHGDHGDHSNFNHTCSPPNLEYSSGLGGFNLLKDYGYMKVIIEKVQRFVDTKNCVDDTFIVSVITSNQELPPQHSTKVYELGGSLTVSQDEWMYELADQQKKNKWNSYNQACQLYFEKDYRGALEMFQEFYQSNTNDKPAEHMIRLCEQLLHH</sequence>
<name>A0A6A5BH31_NAEFO</name>
<dbReference type="AlphaFoldDB" id="A0A6A5BH31"/>
<protein>
    <submittedName>
        <fullName evidence="1">Uncharacterized protein</fullName>
    </submittedName>
</protein>
<gene>
    <name evidence="1" type="ORF">FDP41_006722</name>
</gene>
<dbReference type="VEuPathDB" id="AmoebaDB:FDP41_006722"/>
<accession>A0A6A5BH31</accession>